<dbReference type="NCBIfam" id="TIGR00847">
    <property type="entry name" value="ccoS"/>
    <property type="match status" value="1"/>
</dbReference>
<dbReference type="Pfam" id="PF03597">
    <property type="entry name" value="FixS"/>
    <property type="match status" value="1"/>
</dbReference>
<feature type="region of interest" description="Disordered" evidence="1">
    <location>
        <begin position="44"/>
        <end position="67"/>
    </location>
</feature>
<accession>A0A1I1HTB3</accession>
<dbReference type="STRING" id="662367.SAMN05216167_101732"/>
<dbReference type="EMBL" id="FOLQ01000001">
    <property type="protein sequence ID" value="SFC24693.1"/>
    <property type="molecule type" value="Genomic_DNA"/>
</dbReference>
<dbReference type="Proteomes" id="UP000198598">
    <property type="component" value="Unassembled WGS sequence"/>
</dbReference>
<gene>
    <name evidence="2" type="ORF">SAMN05216167_101732</name>
</gene>
<proteinExistence type="predicted"/>
<evidence type="ECO:0000313" key="3">
    <source>
        <dbReference type="Proteomes" id="UP000198598"/>
    </source>
</evidence>
<sequence length="67" mass="7357">MIGISLMMALGFLGAFIWSMRTGQQDDLYTPSLRMLLDDSPPDELPNVVIPSESSRRISPKTSTTAV</sequence>
<evidence type="ECO:0000256" key="1">
    <source>
        <dbReference type="SAM" id="MobiDB-lite"/>
    </source>
</evidence>
<name>A0A1I1HTB3_9BACT</name>
<keyword evidence="3" id="KW-1185">Reference proteome</keyword>
<dbReference type="AlphaFoldDB" id="A0A1I1HTB3"/>
<evidence type="ECO:0000313" key="2">
    <source>
        <dbReference type="EMBL" id="SFC24693.1"/>
    </source>
</evidence>
<reference evidence="2 3" key="1">
    <citation type="submission" date="2016-10" db="EMBL/GenBank/DDBJ databases">
        <authorList>
            <person name="de Groot N.N."/>
        </authorList>
    </citation>
    <scope>NUCLEOTIDE SEQUENCE [LARGE SCALE GENOMIC DNA]</scope>
    <source>
        <strain evidence="2 3">DSM 26130</strain>
    </source>
</reference>
<dbReference type="InterPro" id="IPR004714">
    <property type="entry name" value="Cyt_oxidase_maturation_cbb3"/>
</dbReference>
<protein>
    <submittedName>
        <fullName evidence="2">Cytochrome oxidase maturation protein, cbb3-type</fullName>
    </submittedName>
</protein>
<organism evidence="2 3">
    <name type="scientific">Spirosoma endophyticum</name>
    <dbReference type="NCBI Taxonomy" id="662367"/>
    <lineage>
        <taxon>Bacteria</taxon>
        <taxon>Pseudomonadati</taxon>
        <taxon>Bacteroidota</taxon>
        <taxon>Cytophagia</taxon>
        <taxon>Cytophagales</taxon>
        <taxon>Cytophagaceae</taxon>
        <taxon>Spirosoma</taxon>
    </lineage>
</organism>